<reference evidence="10" key="1">
    <citation type="journal article" date="2020" name="mSystems">
        <title>Genome- and Community-Level Interaction Insights into Carbon Utilization and Element Cycling Functions of Hydrothermarchaeota in Hydrothermal Sediment.</title>
        <authorList>
            <person name="Zhou Z."/>
            <person name="Liu Y."/>
            <person name="Xu W."/>
            <person name="Pan J."/>
            <person name="Luo Z.H."/>
            <person name="Li M."/>
        </authorList>
    </citation>
    <scope>NUCLEOTIDE SEQUENCE [LARGE SCALE GENOMIC DNA]</scope>
    <source>
        <strain evidence="10">HyVt-76</strain>
    </source>
</reference>
<evidence type="ECO:0000256" key="7">
    <source>
        <dbReference type="ARBA" id="ARBA00023237"/>
    </source>
</evidence>
<dbReference type="PROSITE" id="PS51779">
    <property type="entry name" value="POTRA"/>
    <property type="match status" value="2"/>
</dbReference>
<dbReference type="PIRSF" id="PIRSF006076">
    <property type="entry name" value="OM_assembly_OMP85"/>
    <property type="match status" value="1"/>
</dbReference>
<evidence type="ECO:0000256" key="5">
    <source>
        <dbReference type="ARBA" id="ARBA00022737"/>
    </source>
</evidence>
<sequence>MEVKVRKRLGLLLFLIFLSGGIFAQSQKVKINTIEIEGNQTADASMIRLNSGLRAGQEITGEDLQKAVRNLWALNVFSDIKIFVKNQSLKGLDLLIRVKEYPRLKEVIIKGNDELSKKDVEEALNTYRSMVVSDYKIFKMKKRLLDKYKEEGYLLAEVEIDTSAAGRNYVNLLVNINEGPEVQVKKITFHGNKNFDDGDLRGAMKEIKEDRWWRSADFDPEKYEEDKKKIIQFYKEHGFRDAEIVKDSIYYSEDKSDMYIDIWVREGNKYYFGDITFEGNTVFSDDMLRAALDIEKGDVYDQKKYDEGVRDRLQKMYYNQGYLFANIQPREVPVGQDTLNIDFKIIEGNVVRVKEIIITGNNKTNEKVIRREFKLHPGDIFNSSKLERSIRDLTILNYFAYAKPDVRLIPNDDRYVNLLLEVKEKSTDMANMSAGYSQRDGLIGSIGLTFNNFSLAHPFSGGDGQRLVFDWQFGSIYRSISISFTEPWMFNTPTLGGFSIFDTRRGGGYYPWDQNDRGASVRIGRRFFWPDNYFRGDWILRFAQSQISNIRDPELAQSYATYFGTYGKTKQISITQIITRDSRDNPEFPTKGSVHSLSTELSGGFLGGDQDFFKTAFVADWYLSLPFGLVLYSANKYATLVSLHKSTRILYGEYFYLGGSGLGFSEQLRGYDDGQVGPLTSAGSPLGGKAMVRNTLELRFPISPNPTIFGLLFAEAGNTWREIGEANPFDLRRSVGFGVRLFMPMVGIIGIDFGYGFDYYNEYGQRSGKWKVHFQFGRF</sequence>
<dbReference type="InterPro" id="IPR010827">
    <property type="entry name" value="BamA/TamA_POTRA"/>
</dbReference>
<dbReference type="InterPro" id="IPR000184">
    <property type="entry name" value="Bac_surfAg_D15"/>
</dbReference>
<evidence type="ECO:0000259" key="9">
    <source>
        <dbReference type="PROSITE" id="PS51779"/>
    </source>
</evidence>
<dbReference type="Pfam" id="PF07244">
    <property type="entry name" value="POTRA"/>
    <property type="match status" value="5"/>
</dbReference>
<dbReference type="PANTHER" id="PTHR12815">
    <property type="entry name" value="SORTING AND ASSEMBLY MACHINERY SAMM50 PROTEIN FAMILY MEMBER"/>
    <property type="match status" value="1"/>
</dbReference>
<keyword evidence="4" id="KW-0732">Signal</keyword>
<dbReference type="PANTHER" id="PTHR12815:SF47">
    <property type="entry name" value="TRANSLOCATION AND ASSEMBLY MODULE SUBUNIT TAMA"/>
    <property type="match status" value="1"/>
</dbReference>
<feature type="domain" description="POTRA" evidence="9">
    <location>
        <begin position="270"/>
        <end position="348"/>
    </location>
</feature>
<dbReference type="EMBL" id="DRTD01000371">
    <property type="protein sequence ID" value="HHE55123.1"/>
    <property type="molecule type" value="Genomic_DNA"/>
</dbReference>
<organism evidence="10">
    <name type="scientific">Caldithrix abyssi</name>
    <dbReference type="NCBI Taxonomy" id="187145"/>
    <lineage>
        <taxon>Bacteria</taxon>
        <taxon>Pseudomonadati</taxon>
        <taxon>Calditrichota</taxon>
        <taxon>Calditrichia</taxon>
        <taxon>Calditrichales</taxon>
        <taxon>Calditrichaceae</taxon>
        <taxon>Caldithrix</taxon>
    </lineage>
</organism>
<gene>
    <name evidence="10" type="primary">bamA</name>
    <name evidence="10" type="ORF">ENL21_05025</name>
</gene>
<dbReference type="InterPro" id="IPR039910">
    <property type="entry name" value="D15-like"/>
</dbReference>
<proteinExistence type="predicted"/>
<dbReference type="NCBIfam" id="TIGR03303">
    <property type="entry name" value="OM_YaeT"/>
    <property type="match status" value="1"/>
</dbReference>
<comment type="caution">
    <text evidence="10">The sequence shown here is derived from an EMBL/GenBank/DDBJ whole genome shotgun (WGS) entry which is preliminary data.</text>
</comment>
<protein>
    <recommendedName>
        <fullName evidence="8">Outer membrane protein assembly factor BamA</fullName>
    </recommendedName>
</protein>
<dbReference type="InterPro" id="IPR034746">
    <property type="entry name" value="POTRA"/>
</dbReference>
<keyword evidence="3" id="KW-0812">Transmembrane</keyword>
<evidence type="ECO:0000256" key="3">
    <source>
        <dbReference type="ARBA" id="ARBA00022692"/>
    </source>
</evidence>
<keyword evidence="6" id="KW-0472">Membrane</keyword>
<keyword evidence="5" id="KW-0677">Repeat</keyword>
<keyword evidence="2" id="KW-1134">Transmembrane beta strand</keyword>
<dbReference type="Gene3D" id="3.10.20.310">
    <property type="entry name" value="membrane protein fhac"/>
    <property type="match status" value="5"/>
</dbReference>
<dbReference type="Pfam" id="PF01103">
    <property type="entry name" value="Omp85"/>
    <property type="match status" value="1"/>
</dbReference>
<dbReference type="InterPro" id="IPR023707">
    <property type="entry name" value="OM_assembly_BamA"/>
</dbReference>
<dbReference type="AlphaFoldDB" id="A0A7V5LJW7"/>
<comment type="subcellular location">
    <subcellularLocation>
        <location evidence="1">Membrane</location>
    </subcellularLocation>
</comment>
<evidence type="ECO:0000256" key="4">
    <source>
        <dbReference type="ARBA" id="ARBA00022729"/>
    </source>
</evidence>
<evidence type="ECO:0000256" key="6">
    <source>
        <dbReference type="ARBA" id="ARBA00023136"/>
    </source>
</evidence>
<dbReference type="Gene3D" id="2.40.160.50">
    <property type="entry name" value="membrane protein fhac: a member of the omp85/tpsb transporter family"/>
    <property type="match status" value="1"/>
</dbReference>
<dbReference type="GO" id="GO:0009279">
    <property type="term" value="C:cell outer membrane"/>
    <property type="evidence" value="ECO:0007669"/>
    <property type="project" value="UniProtKB-UniRule"/>
</dbReference>
<name>A0A7V5LJW7_CALAY</name>
<evidence type="ECO:0000256" key="8">
    <source>
        <dbReference type="NCBIfam" id="TIGR03303"/>
    </source>
</evidence>
<dbReference type="Proteomes" id="UP000886111">
    <property type="component" value="Unassembled WGS sequence"/>
</dbReference>
<evidence type="ECO:0000256" key="2">
    <source>
        <dbReference type="ARBA" id="ARBA00022452"/>
    </source>
</evidence>
<accession>A0A7V5LJW7</accession>
<evidence type="ECO:0000256" key="1">
    <source>
        <dbReference type="ARBA" id="ARBA00004370"/>
    </source>
</evidence>
<dbReference type="GO" id="GO:0071709">
    <property type="term" value="P:membrane assembly"/>
    <property type="evidence" value="ECO:0007669"/>
    <property type="project" value="InterPro"/>
</dbReference>
<feature type="domain" description="POTRA" evidence="9">
    <location>
        <begin position="29"/>
        <end position="101"/>
    </location>
</feature>
<keyword evidence="7" id="KW-0998">Cell outer membrane</keyword>
<evidence type="ECO:0000313" key="10">
    <source>
        <dbReference type="EMBL" id="HHE55123.1"/>
    </source>
</evidence>